<comment type="caution">
    <text evidence="1">The sequence shown here is derived from an EMBL/GenBank/DDBJ whole genome shotgun (WGS) entry which is preliminary data.</text>
</comment>
<proteinExistence type="predicted"/>
<gene>
    <name evidence="1" type="ORF">GCM10007981_05110</name>
</gene>
<dbReference type="AlphaFoldDB" id="A0A830GSN5"/>
<dbReference type="EMBL" id="BMNL01000001">
    <property type="protein sequence ID" value="GGP19833.1"/>
    <property type="molecule type" value="Genomic_DNA"/>
</dbReference>
<evidence type="ECO:0000313" key="2">
    <source>
        <dbReference type="Proteomes" id="UP000610960"/>
    </source>
</evidence>
<protein>
    <recommendedName>
        <fullName evidence="3">AAA+ ATPase domain-containing protein</fullName>
    </recommendedName>
</protein>
<name>A0A830GSN5_9CREN</name>
<keyword evidence="2" id="KW-1185">Reference proteome</keyword>
<reference evidence="1" key="2">
    <citation type="submission" date="2020-09" db="EMBL/GenBank/DDBJ databases">
        <authorList>
            <person name="Sun Q."/>
            <person name="Ohkuma M."/>
        </authorList>
    </citation>
    <scope>NUCLEOTIDE SEQUENCE</scope>
    <source>
        <strain evidence="1">JCM 10088</strain>
    </source>
</reference>
<evidence type="ECO:0008006" key="3">
    <source>
        <dbReference type="Google" id="ProtNLM"/>
    </source>
</evidence>
<reference evidence="1" key="1">
    <citation type="journal article" date="2014" name="Int. J. Syst. Evol. Microbiol.">
        <title>Complete genome sequence of Corynebacterium casei LMG S-19264T (=DSM 44701T), isolated from a smear-ripened cheese.</title>
        <authorList>
            <consortium name="US DOE Joint Genome Institute (JGI-PGF)"/>
            <person name="Walter F."/>
            <person name="Albersmeier A."/>
            <person name="Kalinowski J."/>
            <person name="Ruckert C."/>
        </authorList>
    </citation>
    <scope>NUCLEOTIDE SEQUENCE</scope>
    <source>
        <strain evidence="1">JCM 10088</strain>
    </source>
</reference>
<dbReference type="RefSeq" id="WP_188595870.1">
    <property type="nucleotide sequence ID" value="NZ_BMNL01000001.1"/>
</dbReference>
<organism evidence="1 2">
    <name type="scientific">Thermocladium modestius</name>
    <dbReference type="NCBI Taxonomy" id="62609"/>
    <lineage>
        <taxon>Archaea</taxon>
        <taxon>Thermoproteota</taxon>
        <taxon>Thermoprotei</taxon>
        <taxon>Thermoproteales</taxon>
        <taxon>Thermoproteaceae</taxon>
        <taxon>Thermocladium</taxon>
    </lineage>
</organism>
<accession>A0A830GSN5</accession>
<dbReference type="SUPFAM" id="SSF52540">
    <property type="entry name" value="P-loop containing nucleoside triphosphate hydrolases"/>
    <property type="match status" value="1"/>
</dbReference>
<sequence>MQRSLVTGRHNKVRLLGSSWIKARDSIVQHVRDGNQLITVIGRAGSGKTTLLLSLCDYVQCLYTDMAGAGDRDLSAVTASIAMDNMDKIVELQGELRREKGDLRAFSRLGAYDLMELARSKPLTFLRMLNEAASRRGWRVVMEVDEGLLSQDDPRAFRFIEAMHGFRNNMRLLDSIYLVVTMLPDVVDLIAKVDMPLFEVMRLATVMLPDYVGPDDLQEVASALSLTPEMIEKISRLGPLTMRQLMCVALNPSDVSKCGIDEIVMNPMEEAEVEVQQQ</sequence>
<dbReference type="OrthoDB" id="26002at2157"/>
<dbReference type="Proteomes" id="UP000610960">
    <property type="component" value="Unassembled WGS sequence"/>
</dbReference>
<dbReference type="Gene3D" id="3.40.50.300">
    <property type="entry name" value="P-loop containing nucleotide triphosphate hydrolases"/>
    <property type="match status" value="1"/>
</dbReference>
<evidence type="ECO:0000313" key="1">
    <source>
        <dbReference type="EMBL" id="GGP19833.1"/>
    </source>
</evidence>
<dbReference type="InterPro" id="IPR027417">
    <property type="entry name" value="P-loop_NTPase"/>
</dbReference>